<dbReference type="STRING" id="905079.L1J221"/>
<dbReference type="GO" id="GO:0005840">
    <property type="term" value="C:ribosome"/>
    <property type="evidence" value="ECO:0007669"/>
    <property type="project" value="UniProtKB-KW"/>
</dbReference>
<dbReference type="Proteomes" id="UP000011087">
    <property type="component" value="Unassembled WGS sequence"/>
</dbReference>
<dbReference type="EMBL" id="JH993017">
    <property type="protein sequence ID" value="EKX42332.1"/>
    <property type="molecule type" value="Genomic_DNA"/>
</dbReference>
<reference evidence="4 6" key="1">
    <citation type="journal article" date="2012" name="Nature">
        <title>Algal genomes reveal evolutionary mosaicism and the fate of nucleomorphs.</title>
        <authorList>
            <consortium name="DOE Joint Genome Institute"/>
            <person name="Curtis B.A."/>
            <person name="Tanifuji G."/>
            <person name="Burki F."/>
            <person name="Gruber A."/>
            <person name="Irimia M."/>
            <person name="Maruyama S."/>
            <person name="Arias M.C."/>
            <person name="Ball S.G."/>
            <person name="Gile G.H."/>
            <person name="Hirakawa Y."/>
            <person name="Hopkins J.F."/>
            <person name="Kuo A."/>
            <person name="Rensing S.A."/>
            <person name="Schmutz J."/>
            <person name="Symeonidi A."/>
            <person name="Elias M."/>
            <person name="Eveleigh R.J."/>
            <person name="Herman E.K."/>
            <person name="Klute M.J."/>
            <person name="Nakayama T."/>
            <person name="Obornik M."/>
            <person name="Reyes-Prieto A."/>
            <person name="Armbrust E.V."/>
            <person name="Aves S.J."/>
            <person name="Beiko R.G."/>
            <person name="Coutinho P."/>
            <person name="Dacks J.B."/>
            <person name="Durnford D.G."/>
            <person name="Fast N.M."/>
            <person name="Green B.R."/>
            <person name="Grisdale C.J."/>
            <person name="Hempel F."/>
            <person name="Henrissat B."/>
            <person name="Hoppner M.P."/>
            <person name="Ishida K."/>
            <person name="Kim E."/>
            <person name="Koreny L."/>
            <person name="Kroth P.G."/>
            <person name="Liu Y."/>
            <person name="Malik S.B."/>
            <person name="Maier U.G."/>
            <person name="McRose D."/>
            <person name="Mock T."/>
            <person name="Neilson J.A."/>
            <person name="Onodera N.T."/>
            <person name="Poole A.M."/>
            <person name="Pritham E.J."/>
            <person name="Richards T.A."/>
            <person name="Rocap G."/>
            <person name="Roy S.W."/>
            <person name="Sarai C."/>
            <person name="Schaack S."/>
            <person name="Shirato S."/>
            <person name="Slamovits C.H."/>
            <person name="Spencer D.F."/>
            <person name="Suzuki S."/>
            <person name="Worden A.Z."/>
            <person name="Zauner S."/>
            <person name="Barry K."/>
            <person name="Bell C."/>
            <person name="Bharti A.K."/>
            <person name="Crow J.A."/>
            <person name="Grimwood J."/>
            <person name="Kramer R."/>
            <person name="Lindquist E."/>
            <person name="Lucas S."/>
            <person name="Salamov A."/>
            <person name="McFadden G.I."/>
            <person name="Lane C.E."/>
            <person name="Keeling P.J."/>
            <person name="Gray M.W."/>
            <person name="Grigoriev I.V."/>
            <person name="Archibald J.M."/>
        </authorList>
    </citation>
    <scope>NUCLEOTIDE SEQUENCE</scope>
    <source>
        <strain evidence="4 6">CCMP2712</strain>
    </source>
</reference>
<dbReference type="PaxDb" id="55529-EKX42332"/>
<dbReference type="OMA" id="RCHKCVR"/>
<dbReference type="GO" id="GO:1990904">
    <property type="term" value="C:ribonucleoprotein complex"/>
    <property type="evidence" value="ECO:0007669"/>
    <property type="project" value="UniProtKB-KW"/>
</dbReference>
<dbReference type="PANTHER" id="PTHR10759">
    <property type="entry name" value="60S RIBOSOMAL PROTEIN L34"/>
    <property type="match status" value="1"/>
</dbReference>
<dbReference type="GO" id="GO:0003735">
    <property type="term" value="F:structural constituent of ribosome"/>
    <property type="evidence" value="ECO:0007669"/>
    <property type="project" value="InterPro"/>
</dbReference>
<dbReference type="AlphaFoldDB" id="L1J221"/>
<evidence type="ECO:0000313" key="6">
    <source>
        <dbReference type="Proteomes" id="UP000011087"/>
    </source>
</evidence>
<dbReference type="OrthoDB" id="277449at2759"/>
<name>L1J221_GUITC</name>
<keyword evidence="2 4" id="KW-0689">Ribosomal protein</keyword>
<accession>L1J221</accession>
<dbReference type="InterPro" id="IPR008195">
    <property type="entry name" value="Ribosomal_eL34"/>
</dbReference>
<dbReference type="InterPro" id="IPR018065">
    <property type="entry name" value="Ribosomal_eL34_CS"/>
</dbReference>
<sequence length="118" mass="13325">MKDTRLTFRRRHSYNTKSNKTRVVKTPGGRLNILYVKKPASVPKCGDCGCVLRGLKALRPCELKSTTKRMKRVSRAYGGARCGTCVRQRIIRAFLIEEQKIVKRVLSDQQKKGGKASS</sequence>
<dbReference type="RefSeq" id="XP_005829312.1">
    <property type="nucleotide sequence ID" value="XM_005829255.1"/>
</dbReference>
<evidence type="ECO:0000256" key="3">
    <source>
        <dbReference type="ARBA" id="ARBA00023274"/>
    </source>
</evidence>
<proteinExistence type="inferred from homology"/>
<reference evidence="5" key="3">
    <citation type="submission" date="2016-03" db="UniProtKB">
        <authorList>
            <consortium name="EnsemblProtists"/>
        </authorList>
    </citation>
    <scope>IDENTIFICATION</scope>
</reference>
<comment type="similarity">
    <text evidence="1">Belongs to the eukaryotic ribosomal protein eL34 family.</text>
</comment>
<dbReference type="GO" id="GO:0006412">
    <property type="term" value="P:translation"/>
    <property type="evidence" value="ECO:0007669"/>
    <property type="project" value="InterPro"/>
</dbReference>
<organism evidence="4">
    <name type="scientific">Guillardia theta (strain CCMP2712)</name>
    <name type="common">Cryptophyte</name>
    <dbReference type="NCBI Taxonomy" id="905079"/>
    <lineage>
        <taxon>Eukaryota</taxon>
        <taxon>Cryptophyceae</taxon>
        <taxon>Pyrenomonadales</taxon>
        <taxon>Geminigeraceae</taxon>
        <taxon>Guillardia</taxon>
    </lineage>
</organism>
<dbReference type="eggNOG" id="KOG1790">
    <property type="taxonomic scope" value="Eukaryota"/>
</dbReference>
<dbReference type="Gene3D" id="6.20.340.10">
    <property type="match status" value="1"/>
</dbReference>
<evidence type="ECO:0000256" key="2">
    <source>
        <dbReference type="ARBA" id="ARBA00022980"/>
    </source>
</evidence>
<dbReference type="PROSITE" id="PS01145">
    <property type="entry name" value="RIBOSOMAL_L34E"/>
    <property type="match status" value="1"/>
</dbReference>
<evidence type="ECO:0000313" key="5">
    <source>
        <dbReference type="EnsemblProtists" id="EKX42332"/>
    </source>
</evidence>
<dbReference type="EnsemblProtists" id="EKX42332">
    <property type="protein sequence ID" value="EKX42332"/>
    <property type="gene ID" value="GUITHDRAFT_95723"/>
</dbReference>
<keyword evidence="3" id="KW-0687">Ribonucleoprotein</keyword>
<evidence type="ECO:0000313" key="4">
    <source>
        <dbReference type="EMBL" id="EKX42332.1"/>
    </source>
</evidence>
<dbReference type="Gene3D" id="6.20.370.70">
    <property type="match status" value="1"/>
</dbReference>
<keyword evidence="6" id="KW-1185">Reference proteome</keyword>
<evidence type="ECO:0000256" key="1">
    <source>
        <dbReference type="ARBA" id="ARBA00009875"/>
    </source>
</evidence>
<dbReference type="GeneID" id="17299079"/>
<dbReference type="PRINTS" id="PR01250">
    <property type="entry name" value="RIBOSOMALL34"/>
</dbReference>
<reference evidence="6" key="2">
    <citation type="submission" date="2012-11" db="EMBL/GenBank/DDBJ databases">
        <authorList>
            <person name="Kuo A."/>
            <person name="Curtis B.A."/>
            <person name="Tanifuji G."/>
            <person name="Burki F."/>
            <person name="Gruber A."/>
            <person name="Irimia M."/>
            <person name="Maruyama S."/>
            <person name="Arias M.C."/>
            <person name="Ball S.G."/>
            <person name="Gile G.H."/>
            <person name="Hirakawa Y."/>
            <person name="Hopkins J.F."/>
            <person name="Rensing S.A."/>
            <person name="Schmutz J."/>
            <person name="Symeonidi A."/>
            <person name="Elias M."/>
            <person name="Eveleigh R.J."/>
            <person name="Herman E.K."/>
            <person name="Klute M.J."/>
            <person name="Nakayama T."/>
            <person name="Obornik M."/>
            <person name="Reyes-Prieto A."/>
            <person name="Armbrust E.V."/>
            <person name="Aves S.J."/>
            <person name="Beiko R.G."/>
            <person name="Coutinho P."/>
            <person name="Dacks J.B."/>
            <person name="Durnford D.G."/>
            <person name="Fast N.M."/>
            <person name="Green B.R."/>
            <person name="Grisdale C."/>
            <person name="Hempe F."/>
            <person name="Henrissat B."/>
            <person name="Hoppner M.P."/>
            <person name="Ishida K.-I."/>
            <person name="Kim E."/>
            <person name="Koreny L."/>
            <person name="Kroth P.G."/>
            <person name="Liu Y."/>
            <person name="Malik S.-B."/>
            <person name="Maier U.G."/>
            <person name="McRose D."/>
            <person name="Mock T."/>
            <person name="Neilson J.A."/>
            <person name="Onodera N.T."/>
            <person name="Poole A.M."/>
            <person name="Pritham E.J."/>
            <person name="Richards T.A."/>
            <person name="Rocap G."/>
            <person name="Roy S.W."/>
            <person name="Sarai C."/>
            <person name="Schaack S."/>
            <person name="Shirato S."/>
            <person name="Slamovits C.H."/>
            <person name="Spencer D.F."/>
            <person name="Suzuki S."/>
            <person name="Worden A.Z."/>
            <person name="Zauner S."/>
            <person name="Barry K."/>
            <person name="Bell C."/>
            <person name="Bharti A.K."/>
            <person name="Crow J.A."/>
            <person name="Grimwood J."/>
            <person name="Kramer R."/>
            <person name="Lindquist E."/>
            <person name="Lucas S."/>
            <person name="Salamov A."/>
            <person name="McFadden G.I."/>
            <person name="Lane C.E."/>
            <person name="Keeling P.J."/>
            <person name="Gray M.W."/>
            <person name="Grigoriev I.V."/>
            <person name="Archibald J.M."/>
        </authorList>
    </citation>
    <scope>NUCLEOTIDE SEQUENCE</scope>
    <source>
        <strain evidence="6">CCMP2712</strain>
    </source>
</reference>
<dbReference type="KEGG" id="gtt:GUITHDRAFT_95723"/>
<dbReference type="HOGENOM" id="CLU_118652_1_1_1"/>
<protein>
    <submittedName>
        <fullName evidence="4">Large subunit ribosomal protein L34e, cytoplasmic</fullName>
    </submittedName>
</protein>
<dbReference type="Pfam" id="PF01199">
    <property type="entry name" value="Ribosomal_L34e"/>
    <property type="match status" value="1"/>
</dbReference>
<dbReference type="InterPro" id="IPR038562">
    <property type="entry name" value="Ribosomal_eL34_C_sf"/>
</dbReference>
<gene>
    <name evidence="4" type="primary">RPL34e</name>
    <name evidence="4" type="ORF">GUITHDRAFT_95723</name>
</gene>